<dbReference type="Gene3D" id="3.30.1330.70">
    <property type="entry name" value="Holliday junction resolvase RusA"/>
    <property type="match status" value="1"/>
</dbReference>
<evidence type="ECO:0000313" key="1">
    <source>
        <dbReference type="EMBL" id="GAA4915809.1"/>
    </source>
</evidence>
<evidence type="ECO:0000313" key="2">
    <source>
        <dbReference type="Proteomes" id="UP001500368"/>
    </source>
</evidence>
<organism evidence="1 2">
    <name type="scientific">Nesterenkonia rhizosphaerae</name>
    <dbReference type="NCBI Taxonomy" id="1348272"/>
    <lineage>
        <taxon>Bacteria</taxon>
        <taxon>Bacillati</taxon>
        <taxon>Actinomycetota</taxon>
        <taxon>Actinomycetes</taxon>
        <taxon>Micrococcales</taxon>
        <taxon>Micrococcaceae</taxon>
        <taxon>Nesterenkonia</taxon>
    </lineage>
</organism>
<sequence>MTTEAHLCENCTGPVDPFLAGETGLILHRTIRLDLTGHTWAKTRLSMNDRLYPYERNRRTQIWKRLAAKAAANCQPLDWARIVIYYRYPTNHRREVNNLMPTSKAIVDGLVKAGVLADDNDTRVVGPDNRREPVNGPHQVIVRLYRRAE</sequence>
<comment type="caution">
    <text evidence="1">The sequence shown here is derived from an EMBL/GenBank/DDBJ whole genome shotgun (WGS) entry which is preliminary data.</text>
</comment>
<reference evidence="2" key="1">
    <citation type="journal article" date="2019" name="Int. J. Syst. Evol. Microbiol.">
        <title>The Global Catalogue of Microorganisms (GCM) 10K type strain sequencing project: providing services to taxonomists for standard genome sequencing and annotation.</title>
        <authorList>
            <consortium name="The Broad Institute Genomics Platform"/>
            <consortium name="The Broad Institute Genome Sequencing Center for Infectious Disease"/>
            <person name="Wu L."/>
            <person name="Ma J."/>
        </authorList>
    </citation>
    <scope>NUCLEOTIDE SEQUENCE [LARGE SCALE GENOMIC DNA]</scope>
    <source>
        <strain evidence="2">JCM 19129</strain>
    </source>
</reference>
<dbReference type="SUPFAM" id="SSF103084">
    <property type="entry name" value="Holliday junction resolvase RusA"/>
    <property type="match status" value="1"/>
</dbReference>
<proteinExistence type="predicted"/>
<accession>A0ABP9FW96</accession>
<name>A0ABP9FW96_9MICC</name>
<protein>
    <submittedName>
        <fullName evidence="1">Uncharacterized protein</fullName>
    </submittedName>
</protein>
<dbReference type="InterPro" id="IPR036614">
    <property type="entry name" value="RusA-like_sf"/>
</dbReference>
<gene>
    <name evidence="1" type="ORF">GCM10025790_08550</name>
</gene>
<dbReference type="RefSeq" id="WP_345476839.1">
    <property type="nucleotide sequence ID" value="NZ_BAABLW010000005.1"/>
</dbReference>
<dbReference type="EMBL" id="BAABLW010000005">
    <property type="protein sequence ID" value="GAA4915809.1"/>
    <property type="molecule type" value="Genomic_DNA"/>
</dbReference>
<dbReference type="Proteomes" id="UP001500368">
    <property type="component" value="Unassembled WGS sequence"/>
</dbReference>
<keyword evidence="2" id="KW-1185">Reference proteome</keyword>